<evidence type="ECO:0000313" key="1">
    <source>
        <dbReference type="EMBL" id="KAK0639823.1"/>
    </source>
</evidence>
<evidence type="ECO:0000313" key="2">
    <source>
        <dbReference type="Proteomes" id="UP001174936"/>
    </source>
</evidence>
<sequence>MAAPPNRAPRVAGMRFISIAQDLRTARPVPCRCCIAYMLSGKPPKRAADQCRNYRVSCTDKTSELGGDKKRRGCLECSGDHKTCQEVNESMHHLVLDLQDKYKAAFGKAENSYCPETPANHDEIQEYRIWQDAAGACRTAGGDVLPGIRRLKPGEVDKFDDDAEDKNLPANAKARGTYLQGLTAGQLRIEATRDQVSILAKAVKELKDLELASQLNYLVNHGAHDERLGLLTTEQWNQMDYAFSELSDLNPAFVTVLRDRLGMELRDETLPEGDVMIWLTSLPGSTPEASPNEASDLVDGSEGIFRNEWE</sequence>
<dbReference type="AlphaFoldDB" id="A0AA39XT98"/>
<proteinExistence type="predicted"/>
<name>A0AA39XT98_9PEZI</name>
<protein>
    <submittedName>
        <fullName evidence="1">Uncharacterized protein</fullName>
    </submittedName>
</protein>
<dbReference type="Proteomes" id="UP001174936">
    <property type="component" value="Unassembled WGS sequence"/>
</dbReference>
<reference evidence="1" key="1">
    <citation type="submission" date="2023-06" db="EMBL/GenBank/DDBJ databases">
        <title>Genome-scale phylogeny and comparative genomics of the fungal order Sordariales.</title>
        <authorList>
            <consortium name="Lawrence Berkeley National Laboratory"/>
            <person name="Hensen N."/>
            <person name="Bonometti L."/>
            <person name="Westerberg I."/>
            <person name="Brannstrom I.O."/>
            <person name="Guillou S."/>
            <person name="Cros-Aarteil S."/>
            <person name="Calhoun S."/>
            <person name="Haridas S."/>
            <person name="Kuo A."/>
            <person name="Mondo S."/>
            <person name="Pangilinan J."/>
            <person name="Riley R."/>
            <person name="Labutti K."/>
            <person name="Andreopoulos B."/>
            <person name="Lipzen A."/>
            <person name="Chen C."/>
            <person name="Yanf M."/>
            <person name="Daum C."/>
            <person name="Ng V."/>
            <person name="Clum A."/>
            <person name="Steindorff A."/>
            <person name="Ohm R."/>
            <person name="Martin F."/>
            <person name="Silar P."/>
            <person name="Natvig D."/>
            <person name="Lalanne C."/>
            <person name="Gautier V."/>
            <person name="Ament-Velasquez S.L."/>
            <person name="Kruys A."/>
            <person name="Hutchinson M.I."/>
            <person name="Powell A.J."/>
            <person name="Barry K."/>
            <person name="Miller A.N."/>
            <person name="Grigoriev I.V."/>
            <person name="Debuchy R."/>
            <person name="Gladieux P."/>
            <person name="Thoren M.H."/>
            <person name="Johannesson H."/>
        </authorList>
    </citation>
    <scope>NUCLEOTIDE SEQUENCE</scope>
    <source>
        <strain evidence="1">SMH2532-1</strain>
    </source>
</reference>
<comment type="caution">
    <text evidence="1">The sequence shown here is derived from an EMBL/GenBank/DDBJ whole genome shotgun (WGS) entry which is preliminary data.</text>
</comment>
<keyword evidence="2" id="KW-1185">Reference proteome</keyword>
<accession>A0AA39XT98</accession>
<gene>
    <name evidence="1" type="ORF">B0T16DRAFT_463459</name>
</gene>
<dbReference type="EMBL" id="JAULSV010000007">
    <property type="protein sequence ID" value="KAK0639823.1"/>
    <property type="molecule type" value="Genomic_DNA"/>
</dbReference>
<organism evidence="1 2">
    <name type="scientific">Cercophora newfieldiana</name>
    <dbReference type="NCBI Taxonomy" id="92897"/>
    <lineage>
        <taxon>Eukaryota</taxon>
        <taxon>Fungi</taxon>
        <taxon>Dikarya</taxon>
        <taxon>Ascomycota</taxon>
        <taxon>Pezizomycotina</taxon>
        <taxon>Sordariomycetes</taxon>
        <taxon>Sordariomycetidae</taxon>
        <taxon>Sordariales</taxon>
        <taxon>Lasiosphaeriaceae</taxon>
        <taxon>Cercophora</taxon>
    </lineage>
</organism>